<evidence type="ECO:0000259" key="2">
    <source>
        <dbReference type="Pfam" id="PF13542"/>
    </source>
</evidence>
<reference evidence="4 7" key="2">
    <citation type="submission" date="2019-01" db="EMBL/GenBank/DDBJ databases">
        <title>Complete Genome Sequence and Annotation of the Paracoccus pantotrophus type strain DSM 2944.</title>
        <authorList>
            <person name="Bockwoldt J.A."/>
            <person name="Zimmermann M."/>
            <person name="Tiso T."/>
            <person name="Blank L.M."/>
        </authorList>
    </citation>
    <scope>NUCLEOTIDE SEQUENCE [LARGE SCALE GENOMIC DNA]</scope>
    <source>
        <strain evidence="4 7">DSM 2944</strain>
        <plasmid evidence="4">pPAN1</plasmid>
        <plasmid evidence="7">ppan1</plasmid>
    </source>
</reference>
<dbReference type="GeneID" id="51370459"/>
<evidence type="ECO:0000259" key="3">
    <source>
        <dbReference type="Pfam" id="PF14690"/>
    </source>
</evidence>
<dbReference type="InterPro" id="IPR002560">
    <property type="entry name" value="Transposase_DDE"/>
</dbReference>
<geneLocation type="plasmid" evidence="4">
    <name>pPAN1</name>
</geneLocation>
<dbReference type="PANTHER" id="PTHR33498:SF1">
    <property type="entry name" value="TRANSPOSASE FOR INSERTION SEQUENCE ELEMENT IS1557"/>
    <property type="match status" value="1"/>
</dbReference>
<keyword evidence="6" id="KW-1185">Reference proteome</keyword>
<keyword evidence="4" id="KW-0614">Plasmid</keyword>
<geneLocation type="plasmid" evidence="7">
    <name>ppan1</name>
</geneLocation>
<dbReference type="EMBL" id="RBLI01000004">
    <property type="protein sequence ID" value="RKS42600.1"/>
    <property type="molecule type" value="Genomic_DNA"/>
</dbReference>
<dbReference type="RefSeq" id="WP_147429454.1">
    <property type="nucleotide sequence ID" value="NZ_CP044424.1"/>
</dbReference>
<organism evidence="4 7">
    <name type="scientific">Paracoccus pantotrophus</name>
    <name type="common">Thiosphaera pantotropha</name>
    <dbReference type="NCBI Taxonomy" id="82367"/>
    <lineage>
        <taxon>Bacteria</taxon>
        <taxon>Pseudomonadati</taxon>
        <taxon>Pseudomonadota</taxon>
        <taxon>Alphaproteobacteria</taxon>
        <taxon>Rhodobacterales</taxon>
        <taxon>Paracoccaceae</taxon>
        <taxon>Paracoccus</taxon>
    </lineage>
</organism>
<evidence type="ECO:0000259" key="1">
    <source>
        <dbReference type="Pfam" id="PF01610"/>
    </source>
</evidence>
<dbReference type="KEGG" id="ppan:ESD82_07770"/>
<evidence type="ECO:0000313" key="5">
    <source>
        <dbReference type="EMBL" id="RKS42600.1"/>
    </source>
</evidence>
<dbReference type="NCBIfam" id="NF033550">
    <property type="entry name" value="transpos_ISL3"/>
    <property type="match status" value="1"/>
</dbReference>
<proteinExistence type="predicted"/>
<dbReference type="Proteomes" id="UP000273626">
    <property type="component" value="Unassembled WGS sequence"/>
</dbReference>
<dbReference type="Pfam" id="PF01610">
    <property type="entry name" value="DDE_Tnp_ISL3"/>
    <property type="match status" value="1"/>
</dbReference>
<feature type="domain" description="Transposase IS204/IS1001/IS1096/IS1165 helix-turn-helix" evidence="2">
    <location>
        <begin position="84"/>
        <end position="132"/>
    </location>
</feature>
<evidence type="ECO:0000313" key="6">
    <source>
        <dbReference type="Proteomes" id="UP000273626"/>
    </source>
</evidence>
<evidence type="ECO:0000313" key="7">
    <source>
        <dbReference type="Proteomes" id="UP000326453"/>
    </source>
</evidence>
<dbReference type="PANTHER" id="PTHR33498">
    <property type="entry name" value="TRANSPOSASE FOR INSERTION SEQUENCE ELEMENT IS1557"/>
    <property type="match status" value="1"/>
</dbReference>
<feature type="domain" description="Transposase IS204/IS1001/IS1096/IS1165 zinc-finger" evidence="3">
    <location>
        <begin position="33"/>
        <end position="77"/>
    </location>
</feature>
<dbReference type="Pfam" id="PF13542">
    <property type="entry name" value="HTH_Tnp_ISL3"/>
    <property type="match status" value="1"/>
</dbReference>
<evidence type="ECO:0000313" key="4">
    <source>
        <dbReference type="EMBL" id="QFG36127.1"/>
    </source>
</evidence>
<dbReference type="AlphaFoldDB" id="A0AAE6NW74"/>
<dbReference type="Proteomes" id="UP000326453">
    <property type="component" value="Plasmid pPAN1"/>
</dbReference>
<dbReference type="InterPro" id="IPR047951">
    <property type="entry name" value="Transpos_ISL3"/>
</dbReference>
<dbReference type="Pfam" id="PF14690">
    <property type="entry name" value="Zn_ribbon_ISL3"/>
    <property type="match status" value="1"/>
</dbReference>
<accession>A0AAE6NW74</accession>
<dbReference type="EMBL" id="CP044424">
    <property type="protein sequence ID" value="QFG36127.1"/>
    <property type="molecule type" value="Genomic_DNA"/>
</dbReference>
<feature type="domain" description="Transposase IS204/IS1001/IS1096/IS1165 DDE" evidence="1">
    <location>
        <begin position="148"/>
        <end position="376"/>
    </location>
</feature>
<gene>
    <name evidence="5" type="ORF">BDE18_4305</name>
    <name evidence="4" type="ORF">ESD82_07770</name>
</gene>
<reference evidence="5 6" key="1">
    <citation type="submission" date="2018-10" db="EMBL/GenBank/DDBJ databases">
        <title>Genomic Encyclopedia of Archaeal and Bacterial Type Strains, Phase II (KMG-II): from individual species to whole genera.</title>
        <authorList>
            <person name="Goeker M."/>
        </authorList>
    </citation>
    <scope>NUCLEOTIDE SEQUENCE [LARGE SCALE GENOMIC DNA]</scope>
    <source>
        <strain evidence="6">ATCC 35512 / DSM 2944 / CIP 106514 / LMD 82.5 / NBRC 102493 / NCCB 82005 / GB17</strain>
        <strain evidence="5">DSM 2944</strain>
    </source>
</reference>
<dbReference type="InterPro" id="IPR029261">
    <property type="entry name" value="Transposase_Znf"/>
</dbReference>
<protein>
    <submittedName>
        <fullName evidence="4 5">Transposase</fullName>
    </submittedName>
</protein>
<name>A0AAE6NW74_PARPN</name>
<dbReference type="InterPro" id="IPR032877">
    <property type="entry name" value="Transposase_HTH"/>
</dbReference>
<sequence length="434" mass="49362">MLDLLNLSGVEPADLRCEDGVITVVANAVDGSPPKCPECARPMYRHGKRTSIFADTPLQMQPTRLEIVRPRYRCDACGKMTLPELSFVDERRRATRRLVDAIRERCLSTTFHSMAQQTGLAVNTIKNIAHDLIEELERTVRYETPVIMGIDEVNLAGGYRCVITNLATNNVFDMLEERTQEHLKPYFEKLPDRERVEWVCTDMWRPFKKSFGAFLPNARLVIDKFHVVEKASNALDEERKKYQAALSKRERVFVKKSIRWLTLKRPSSLTPAEQEALHEVRKHIPELAVAYDFKEAFYRIYDDPDKGSAMRAFEAWENVLPAKGMEGFKTLAKTVHNHYEDIFAYWDSPVQITNAYTESLNGLIKIANRLGRGYSYEIIRAKTLYAKYARKVGSGVRVDAAGKATIPTTGVSQQVEYGPHIPTLVEIAESGGLD</sequence>